<sequence length="34" mass="4156">MKVKFKVRKTTASEKLQFVLVFLLIIIIIWFFVR</sequence>
<dbReference type="EMBL" id="BK015692">
    <property type="protein sequence ID" value="DAE20330.1"/>
    <property type="molecule type" value="Genomic_DNA"/>
</dbReference>
<evidence type="ECO:0000256" key="1">
    <source>
        <dbReference type="SAM" id="Phobius"/>
    </source>
</evidence>
<evidence type="ECO:0000313" key="2">
    <source>
        <dbReference type="EMBL" id="DAE20330.1"/>
    </source>
</evidence>
<keyword evidence="1" id="KW-0812">Transmembrane</keyword>
<accession>A0A8S5QMW2</accession>
<feature type="transmembrane region" description="Helical" evidence="1">
    <location>
        <begin position="16"/>
        <end position="33"/>
    </location>
</feature>
<keyword evidence="1" id="KW-1133">Transmembrane helix</keyword>
<protein>
    <submittedName>
        <fullName evidence="2">YebO-like protein</fullName>
    </submittedName>
</protein>
<name>A0A8S5QMW2_9CAUD</name>
<proteinExistence type="predicted"/>
<organism evidence="2">
    <name type="scientific">Siphoviridae sp. ctV7t52</name>
    <dbReference type="NCBI Taxonomy" id="2826357"/>
    <lineage>
        <taxon>Viruses</taxon>
        <taxon>Duplodnaviria</taxon>
        <taxon>Heunggongvirae</taxon>
        <taxon>Uroviricota</taxon>
        <taxon>Caudoviricetes</taxon>
    </lineage>
</organism>
<reference evidence="2" key="1">
    <citation type="journal article" date="2021" name="Proc. Natl. Acad. Sci. U.S.A.">
        <title>A Catalog of Tens of Thousands of Viruses from Human Metagenomes Reveals Hidden Associations with Chronic Diseases.</title>
        <authorList>
            <person name="Tisza M.J."/>
            <person name="Buck C.B."/>
        </authorList>
    </citation>
    <scope>NUCLEOTIDE SEQUENCE</scope>
    <source>
        <strain evidence="2">CtV7t52</strain>
    </source>
</reference>
<keyword evidence="1" id="KW-0472">Membrane</keyword>